<evidence type="ECO:0000313" key="3">
    <source>
        <dbReference type="Proteomes" id="UP000676917"/>
    </source>
</evidence>
<evidence type="ECO:0000256" key="1">
    <source>
        <dbReference type="PROSITE-ProRule" id="PRU00742"/>
    </source>
</evidence>
<dbReference type="PROSITE" id="PS51409">
    <property type="entry name" value="ARGINASE_2"/>
    <property type="match status" value="1"/>
</dbReference>
<dbReference type="EMBL" id="BORP01000008">
    <property type="protein sequence ID" value="GIO28587.1"/>
    <property type="molecule type" value="Genomic_DNA"/>
</dbReference>
<reference evidence="2" key="1">
    <citation type="submission" date="2021-03" db="EMBL/GenBank/DDBJ databases">
        <title>Antimicrobial resistance genes in bacteria isolated from Japanese honey, and their potential for conferring macrolide and lincosamide resistance in the American foulbrood pathogen Paenibacillus larvae.</title>
        <authorList>
            <person name="Okamoto M."/>
            <person name="Kumagai M."/>
            <person name="Kanamori H."/>
            <person name="Takamatsu D."/>
        </authorList>
    </citation>
    <scope>NUCLEOTIDE SEQUENCE</scope>
    <source>
        <strain evidence="2">J43TS3</strain>
    </source>
</reference>
<evidence type="ECO:0000313" key="2">
    <source>
        <dbReference type="EMBL" id="GIO28587.1"/>
    </source>
</evidence>
<dbReference type="GO" id="GO:0046872">
    <property type="term" value="F:metal ion binding"/>
    <property type="evidence" value="ECO:0007669"/>
    <property type="project" value="InterPro"/>
</dbReference>
<comment type="similarity">
    <text evidence="1">Belongs to the arginase family.</text>
</comment>
<dbReference type="AlphaFoldDB" id="A0A920C9J5"/>
<dbReference type="Proteomes" id="UP000676917">
    <property type="component" value="Unassembled WGS sequence"/>
</dbReference>
<dbReference type="Gene3D" id="3.40.800.10">
    <property type="entry name" value="Ureohydrolase domain"/>
    <property type="match status" value="1"/>
</dbReference>
<dbReference type="InterPro" id="IPR023696">
    <property type="entry name" value="Ureohydrolase_dom_sf"/>
</dbReference>
<accession>A0A920C9J5</accession>
<gene>
    <name evidence="2" type="ORF">J43TS3_31980</name>
</gene>
<sequence length="270" mass="30762">MKSIVSLLDFDGAYKRQSFYHEGSYNWIDFNVMQNVSLFCEKSTLLNIADKLNDYQESSVYYLGSGNYHYISYLLQSKICQPYTLILFDHHTDTLPAPSPDMISCGSWLLESLKTLPLLKKVYILGVSEEAYQHIPNAFDEKVIIYTEQSLHTNLAAIMKAIIKNIPTKTIYISIDKDVLDMEDALTGWDQGTLRLNQLMKLVTELIACKEIAGVDICGEYPVNPTKDFLLETTNAVYKNNQANSYILKQIYERMSETASNPLSKDSMKV</sequence>
<dbReference type="RefSeq" id="WP_212922049.1">
    <property type="nucleotide sequence ID" value="NZ_BORP01000008.1"/>
</dbReference>
<name>A0A920C9J5_9BACI</name>
<dbReference type="GO" id="GO:0008783">
    <property type="term" value="F:agmatinase activity"/>
    <property type="evidence" value="ECO:0007669"/>
    <property type="project" value="TreeGrafter"/>
</dbReference>
<dbReference type="PANTHER" id="PTHR11358">
    <property type="entry name" value="ARGINASE/AGMATINASE"/>
    <property type="match status" value="1"/>
</dbReference>
<dbReference type="InterPro" id="IPR006035">
    <property type="entry name" value="Ureohydrolase"/>
</dbReference>
<dbReference type="GO" id="GO:0033389">
    <property type="term" value="P:putrescine biosynthetic process from arginine, via agmatine"/>
    <property type="evidence" value="ECO:0007669"/>
    <property type="project" value="TreeGrafter"/>
</dbReference>
<organism evidence="2 3">
    <name type="scientific">Ornithinibacillus bavariensis</name>
    <dbReference type="NCBI Taxonomy" id="545502"/>
    <lineage>
        <taxon>Bacteria</taxon>
        <taxon>Bacillati</taxon>
        <taxon>Bacillota</taxon>
        <taxon>Bacilli</taxon>
        <taxon>Bacillales</taxon>
        <taxon>Bacillaceae</taxon>
        <taxon>Ornithinibacillus</taxon>
    </lineage>
</organism>
<dbReference type="Pfam" id="PF00491">
    <property type="entry name" value="Arginase"/>
    <property type="match status" value="1"/>
</dbReference>
<comment type="caution">
    <text evidence="2">The sequence shown here is derived from an EMBL/GenBank/DDBJ whole genome shotgun (WGS) entry which is preliminary data.</text>
</comment>
<proteinExistence type="inferred from homology"/>
<keyword evidence="3" id="KW-1185">Reference proteome</keyword>
<dbReference type="SUPFAM" id="SSF52768">
    <property type="entry name" value="Arginase/deacetylase"/>
    <property type="match status" value="1"/>
</dbReference>
<dbReference type="PANTHER" id="PTHR11358:SF41">
    <property type="entry name" value="ARGINASE"/>
    <property type="match status" value="1"/>
</dbReference>
<protein>
    <submittedName>
        <fullName evidence="2">Arginase</fullName>
    </submittedName>
</protein>